<proteinExistence type="predicted"/>
<feature type="transmembrane region" description="Helical" evidence="1">
    <location>
        <begin position="255"/>
        <end position="281"/>
    </location>
</feature>
<feature type="transmembrane region" description="Helical" evidence="1">
    <location>
        <begin position="369"/>
        <end position="394"/>
    </location>
</feature>
<comment type="caution">
    <text evidence="2">The sequence shown here is derived from an EMBL/GenBank/DDBJ whole genome shotgun (WGS) entry which is preliminary data.</text>
</comment>
<dbReference type="OrthoDB" id="10384324at2759"/>
<feature type="transmembrane region" description="Helical" evidence="1">
    <location>
        <begin position="168"/>
        <end position="188"/>
    </location>
</feature>
<dbReference type="GeneID" id="68113223"/>
<dbReference type="AlphaFoldDB" id="A0A6A5BBB5"/>
<keyword evidence="3" id="KW-1185">Reference proteome</keyword>
<feature type="transmembrane region" description="Helical" evidence="1">
    <location>
        <begin position="91"/>
        <end position="109"/>
    </location>
</feature>
<evidence type="ECO:0000256" key="1">
    <source>
        <dbReference type="SAM" id="Phobius"/>
    </source>
</evidence>
<dbReference type="VEuPathDB" id="AmoebaDB:FDP41_006005"/>
<dbReference type="RefSeq" id="XP_044559966.1">
    <property type="nucleotide sequence ID" value="XM_044709594.1"/>
</dbReference>
<dbReference type="VEuPathDB" id="AmoebaDB:NF0120930"/>
<dbReference type="Proteomes" id="UP000444721">
    <property type="component" value="Unassembled WGS sequence"/>
</dbReference>
<dbReference type="VEuPathDB" id="AmoebaDB:NfTy_043450"/>
<keyword evidence="1" id="KW-0812">Transmembrane</keyword>
<reference evidence="2 3" key="1">
    <citation type="journal article" date="2019" name="Sci. Rep.">
        <title>Nanopore sequencing improves the draft genome of the human pathogenic amoeba Naegleria fowleri.</title>
        <authorList>
            <person name="Liechti N."/>
            <person name="Schurch N."/>
            <person name="Bruggmann R."/>
            <person name="Wittwer M."/>
        </authorList>
    </citation>
    <scope>NUCLEOTIDE SEQUENCE [LARGE SCALE GENOMIC DNA]</scope>
    <source>
        <strain evidence="2 3">ATCC 30894</strain>
    </source>
</reference>
<organism evidence="2 3">
    <name type="scientific">Naegleria fowleri</name>
    <name type="common">Brain eating amoeba</name>
    <dbReference type="NCBI Taxonomy" id="5763"/>
    <lineage>
        <taxon>Eukaryota</taxon>
        <taxon>Discoba</taxon>
        <taxon>Heterolobosea</taxon>
        <taxon>Tetramitia</taxon>
        <taxon>Eutetramitia</taxon>
        <taxon>Vahlkampfiidae</taxon>
        <taxon>Naegleria</taxon>
    </lineage>
</organism>
<keyword evidence="1" id="KW-1133">Transmembrane helix</keyword>
<sequence length="452" mass="51294">MKECYEHRKKETTQKKRIMVFLLFENQLSDTFLAGLTGLSPHDDETSAIASRGSDGPQLFPSIIPFQQQSTSNVTSFKFDLYSDLVAGLDSPFIVIFLGVFLFAVISYAMQFKQLKRNQHVLFWMLFALTLFASFQNMTRLASELSFLHPVYQTAFQLNNWIKMVDRSMAAVLLYTQILIMGLISFAFMKTSRATCDISQKTFKICLALLIVIMVILFVLFLLGHVMVILILHILRSINALSPKASLDYSIVIFTSPMIILLLGLIATAVLLNTFGFRLLATLHRSKQKVKNMIMKKTATTTNAANVDSDSVASVTGGEDSPRAIPNNQESKNMKEISSMDNVTLKSLQKATLEHDRTYQMKKQALRRVLSLQVGLSIFFFVQFIGLCFIPGAISWQFSLLFYHVFSNVGVLGFVIILLCIYHPLKEVQRLFLMKEMNKNEQEMKETNMQKV</sequence>
<evidence type="ECO:0000313" key="2">
    <source>
        <dbReference type="EMBL" id="KAF0975253.1"/>
    </source>
</evidence>
<protein>
    <submittedName>
        <fullName evidence="2">Uncharacterized protein</fullName>
    </submittedName>
</protein>
<name>A0A6A5BBB5_NAEFO</name>
<feature type="transmembrane region" description="Helical" evidence="1">
    <location>
        <begin position="209"/>
        <end position="235"/>
    </location>
</feature>
<feature type="transmembrane region" description="Helical" evidence="1">
    <location>
        <begin position="400"/>
        <end position="425"/>
    </location>
</feature>
<dbReference type="EMBL" id="VFQX01000048">
    <property type="protein sequence ID" value="KAF0975253.1"/>
    <property type="molecule type" value="Genomic_DNA"/>
</dbReference>
<accession>A0A6A5BBB5</accession>
<evidence type="ECO:0000313" key="3">
    <source>
        <dbReference type="Proteomes" id="UP000444721"/>
    </source>
</evidence>
<feature type="transmembrane region" description="Helical" evidence="1">
    <location>
        <begin position="121"/>
        <end position="138"/>
    </location>
</feature>
<gene>
    <name evidence="2" type="ORF">FDP41_006005</name>
</gene>
<keyword evidence="1" id="KW-0472">Membrane</keyword>